<dbReference type="EMBL" id="AF377987">
    <property type="protein sequence ID" value="AAK97407.1"/>
    <property type="molecule type" value="mRNA"/>
</dbReference>
<sequence length="152" mass="16802">TAAHCLRNDLYIVRLGEFNLYSDNDGASPIDVNIANIKKHEGYSKARASNDIAILTLKRNVEGFPRVLPICLPWESELRTKSLINYYLYVIGWGKVQFQGPSSDIPLIASIKELPTDLCSKAYASQADIDDRIMCVGDLKYQKDACSGDSGG</sequence>
<name>Q95W26_ANTGR</name>
<evidence type="ECO:0000256" key="4">
    <source>
        <dbReference type="ARBA" id="ARBA00022801"/>
    </source>
</evidence>
<evidence type="ECO:0000313" key="7">
    <source>
        <dbReference type="EMBL" id="AAK97407.1"/>
    </source>
</evidence>
<dbReference type="SMART" id="SM00020">
    <property type="entry name" value="Tryp_SPc"/>
    <property type="match status" value="1"/>
</dbReference>
<dbReference type="PANTHER" id="PTHR24264:SF65">
    <property type="entry name" value="SRCR DOMAIN-CONTAINING PROTEIN"/>
    <property type="match status" value="1"/>
</dbReference>
<accession>Q95W26</accession>
<reference evidence="7" key="1">
    <citation type="submission" date="2001-05" db="EMBL/GenBank/DDBJ databases">
        <authorList>
            <person name="Oliveira Neto O.B."/>
            <person name="Batista J.A.N."/>
            <person name="Grossi de Sa M.F."/>
        </authorList>
    </citation>
    <scope>NUCLEOTIDE SEQUENCE</scope>
</reference>
<dbReference type="MEROPS" id="S01.B33"/>
<protein>
    <submittedName>
        <fullName evidence="7">Trypsin-like serine protease</fullName>
    </submittedName>
</protein>
<feature type="non-terminal residue" evidence="7">
    <location>
        <position position="1"/>
    </location>
</feature>
<feature type="non-terminal residue" evidence="7">
    <location>
        <position position="152"/>
    </location>
</feature>
<dbReference type="PROSITE" id="PS50240">
    <property type="entry name" value="TRYPSIN_DOM"/>
    <property type="match status" value="1"/>
</dbReference>
<evidence type="ECO:0000259" key="6">
    <source>
        <dbReference type="PROSITE" id="PS50240"/>
    </source>
</evidence>
<dbReference type="SUPFAM" id="SSF50494">
    <property type="entry name" value="Trypsin-like serine proteases"/>
    <property type="match status" value="1"/>
</dbReference>
<keyword evidence="2" id="KW-0964">Secreted</keyword>
<dbReference type="PRINTS" id="PR00722">
    <property type="entry name" value="CHYMOTRYPSIN"/>
</dbReference>
<comment type="subcellular location">
    <subcellularLocation>
        <location evidence="1">Secreted</location>
    </subcellularLocation>
</comment>
<dbReference type="InterPro" id="IPR050127">
    <property type="entry name" value="Serine_Proteases_S1"/>
</dbReference>
<reference evidence="7" key="2">
    <citation type="journal article" date="2004" name="Insect Biochem. Mol. Biol.">
        <title>A diverse family of serine proteinase genes expressed in cotton boll weevil (Anthonomus grandis): implications for the design of pest-resistant transgenic cotton plants.</title>
        <authorList>
            <person name="Oliveira-Neto O.B."/>
            <person name="Batista J.A."/>
            <person name="Rigden D.J."/>
            <person name="Fragoso R.R."/>
            <person name="Silva R.O."/>
            <person name="Gomes E.A."/>
            <person name="Franco O.L."/>
            <person name="Dias S.C."/>
            <person name="Cordeiro C.M."/>
            <person name="Monnerat R.G."/>
            <person name="Grossi-De-Sa M.F."/>
        </authorList>
    </citation>
    <scope>NUCLEOTIDE SEQUENCE</scope>
</reference>
<dbReference type="PANTHER" id="PTHR24264">
    <property type="entry name" value="TRYPSIN-RELATED"/>
    <property type="match status" value="1"/>
</dbReference>
<dbReference type="GO" id="GO:0005615">
    <property type="term" value="C:extracellular space"/>
    <property type="evidence" value="ECO:0007669"/>
    <property type="project" value="TreeGrafter"/>
</dbReference>
<dbReference type="InterPro" id="IPR043504">
    <property type="entry name" value="Peptidase_S1_PA_chymotrypsin"/>
</dbReference>
<proteinExistence type="evidence at transcript level"/>
<dbReference type="Pfam" id="PF00089">
    <property type="entry name" value="Trypsin"/>
    <property type="match status" value="1"/>
</dbReference>
<evidence type="ECO:0000256" key="5">
    <source>
        <dbReference type="ARBA" id="ARBA00022825"/>
    </source>
</evidence>
<evidence type="ECO:0000256" key="1">
    <source>
        <dbReference type="ARBA" id="ARBA00004613"/>
    </source>
</evidence>
<evidence type="ECO:0000256" key="3">
    <source>
        <dbReference type="ARBA" id="ARBA00022670"/>
    </source>
</evidence>
<dbReference type="InterPro" id="IPR001314">
    <property type="entry name" value="Peptidase_S1A"/>
</dbReference>
<organism evidence="7">
    <name type="scientific">Anthonomus grandis</name>
    <name type="common">Mexican cotton boll weevil</name>
    <name type="synonym">Anthonomus thurberiae</name>
    <dbReference type="NCBI Taxonomy" id="7044"/>
    <lineage>
        <taxon>Eukaryota</taxon>
        <taxon>Metazoa</taxon>
        <taxon>Ecdysozoa</taxon>
        <taxon>Arthropoda</taxon>
        <taxon>Hexapoda</taxon>
        <taxon>Insecta</taxon>
        <taxon>Pterygota</taxon>
        <taxon>Neoptera</taxon>
        <taxon>Endopterygota</taxon>
        <taxon>Coleoptera</taxon>
        <taxon>Polyphaga</taxon>
        <taxon>Cucujiformia</taxon>
        <taxon>Curculionidae</taxon>
        <taxon>Curculioninae</taxon>
        <taxon>Anthonomini</taxon>
        <taxon>Anthonomus</taxon>
    </lineage>
</organism>
<dbReference type="InterPro" id="IPR001254">
    <property type="entry name" value="Trypsin_dom"/>
</dbReference>
<keyword evidence="4" id="KW-0378">Hydrolase</keyword>
<keyword evidence="5" id="KW-0720">Serine protease</keyword>
<dbReference type="CDD" id="cd00190">
    <property type="entry name" value="Tryp_SPc"/>
    <property type="match status" value="1"/>
</dbReference>
<dbReference type="AlphaFoldDB" id="Q95W26"/>
<feature type="domain" description="Peptidase S1" evidence="6">
    <location>
        <begin position="1"/>
        <end position="152"/>
    </location>
</feature>
<dbReference type="GO" id="GO:0004252">
    <property type="term" value="F:serine-type endopeptidase activity"/>
    <property type="evidence" value="ECO:0007669"/>
    <property type="project" value="InterPro"/>
</dbReference>
<evidence type="ECO:0000256" key="2">
    <source>
        <dbReference type="ARBA" id="ARBA00022525"/>
    </source>
</evidence>
<keyword evidence="3 7" id="KW-0645">Protease</keyword>
<dbReference type="InterPro" id="IPR009003">
    <property type="entry name" value="Peptidase_S1_PA"/>
</dbReference>
<dbReference type="Gene3D" id="2.40.10.10">
    <property type="entry name" value="Trypsin-like serine proteases"/>
    <property type="match status" value="1"/>
</dbReference>
<dbReference type="GO" id="GO:0006508">
    <property type="term" value="P:proteolysis"/>
    <property type="evidence" value="ECO:0007669"/>
    <property type="project" value="UniProtKB-KW"/>
</dbReference>